<keyword evidence="2" id="KW-0560">Oxidoreductase</keyword>
<evidence type="ECO:0000313" key="5">
    <source>
        <dbReference type="Proteomes" id="UP001620520"/>
    </source>
</evidence>
<evidence type="ECO:0000256" key="1">
    <source>
        <dbReference type="ARBA" id="ARBA00006484"/>
    </source>
</evidence>
<protein>
    <submittedName>
        <fullName evidence="4">NAD(P)-dependent dehydrogenase (Short-subunit alcohol dehydrogenase family)</fullName>
    </submittedName>
</protein>
<reference evidence="4 5" key="1">
    <citation type="submission" date="2024-10" db="EMBL/GenBank/DDBJ databases">
        <title>Novel secondary metabolite-producing bacteria for plant disease control.</title>
        <authorList>
            <person name="Chevrette M."/>
        </authorList>
    </citation>
    <scope>NUCLEOTIDE SEQUENCE [LARGE SCALE GENOMIC DNA]</scope>
    <source>
        <strain evidence="4 5">J30 TE3557</strain>
    </source>
</reference>
<accession>A0ABW8N6V6</accession>
<dbReference type="PRINTS" id="PR00081">
    <property type="entry name" value="GDHRDH"/>
</dbReference>
<dbReference type="InterPro" id="IPR057326">
    <property type="entry name" value="KR_dom"/>
</dbReference>
<dbReference type="Proteomes" id="UP001620520">
    <property type="component" value="Unassembled WGS sequence"/>
</dbReference>
<dbReference type="PANTHER" id="PTHR42760:SF133">
    <property type="entry name" value="3-OXOACYL-[ACYL-CARRIER-PROTEIN] REDUCTASE"/>
    <property type="match status" value="1"/>
</dbReference>
<dbReference type="PRINTS" id="PR00080">
    <property type="entry name" value="SDRFAMILY"/>
</dbReference>
<dbReference type="InterPro" id="IPR002347">
    <property type="entry name" value="SDR_fam"/>
</dbReference>
<dbReference type="InterPro" id="IPR020904">
    <property type="entry name" value="Sc_DH/Rdtase_CS"/>
</dbReference>
<dbReference type="Gene3D" id="3.40.50.720">
    <property type="entry name" value="NAD(P)-binding Rossmann-like Domain"/>
    <property type="match status" value="1"/>
</dbReference>
<dbReference type="InterPro" id="IPR036291">
    <property type="entry name" value="NAD(P)-bd_dom_sf"/>
</dbReference>
<gene>
    <name evidence="4" type="ORF">ABIA52_002197</name>
</gene>
<evidence type="ECO:0000259" key="3">
    <source>
        <dbReference type="SMART" id="SM00822"/>
    </source>
</evidence>
<dbReference type="SMART" id="SM00822">
    <property type="entry name" value="PKS_KR"/>
    <property type="match status" value="1"/>
</dbReference>
<dbReference type="PANTHER" id="PTHR42760">
    <property type="entry name" value="SHORT-CHAIN DEHYDROGENASES/REDUCTASES FAMILY MEMBER"/>
    <property type="match status" value="1"/>
</dbReference>
<feature type="domain" description="Ketoreductase" evidence="3">
    <location>
        <begin position="10"/>
        <end position="213"/>
    </location>
</feature>
<dbReference type="RefSeq" id="WP_404594402.1">
    <property type="nucleotide sequence ID" value="NZ_JBIYEW010000003.1"/>
</dbReference>
<dbReference type="Pfam" id="PF13561">
    <property type="entry name" value="adh_short_C2"/>
    <property type="match status" value="1"/>
</dbReference>
<evidence type="ECO:0000313" key="4">
    <source>
        <dbReference type="EMBL" id="MFK4639308.1"/>
    </source>
</evidence>
<dbReference type="CDD" id="cd05233">
    <property type="entry name" value="SDR_c"/>
    <property type="match status" value="1"/>
</dbReference>
<evidence type="ECO:0000256" key="2">
    <source>
        <dbReference type="ARBA" id="ARBA00023002"/>
    </source>
</evidence>
<sequence length="246" mass="25679">MNTQSPHNGKRIVVTGAARGIGRGIAERFAAAGAFVTLLDRDGHEAQRVAEGIREATAVEVDVTDSEAMKHFFADAGHPFDVVIANAGVSLPGQSVLETSDETWGWLMDNNLKGAFNTMRYGAARMLDDGVSGRIIATSSVAGITAEPGYAVYAAAKWGLMGLVKSMAMELAPSGILVNGVCPGDVQTRFLSETAATDVYSGALGRPARIDEITGIYLWLAGPEASYAVGETVVLDGGLSLSAMAR</sequence>
<proteinExistence type="inferred from homology"/>
<organism evidence="4 5">
    <name type="scientific">Paenarthrobacter histidinolovorans</name>
    <dbReference type="NCBI Taxonomy" id="43664"/>
    <lineage>
        <taxon>Bacteria</taxon>
        <taxon>Bacillati</taxon>
        <taxon>Actinomycetota</taxon>
        <taxon>Actinomycetes</taxon>
        <taxon>Micrococcales</taxon>
        <taxon>Micrococcaceae</taxon>
        <taxon>Paenarthrobacter</taxon>
    </lineage>
</organism>
<comment type="similarity">
    <text evidence="1">Belongs to the short-chain dehydrogenases/reductases (SDR) family.</text>
</comment>
<dbReference type="EMBL" id="JBIYEW010000003">
    <property type="protein sequence ID" value="MFK4639308.1"/>
    <property type="molecule type" value="Genomic_DNA"/>
</dbReference>
<name>A0ABW8N6V6_9MICC</name>
<comment type="caution">
    <text evidence="4">The sequence shown here is derived from an EMBL/GenBank/DDBJ whole genome shotgun (WGS) entry which is preliminary data.</text>
</comment>
<dbReference type="PROSITE" id="PS00061">
    <property type="entry name" value="ADH_SHORT"/>
    <property type="match status" value="1"/>
</dbReference>
<dbReference type="SUPFAM" id="SSF51735">
    <property type="entry name" value="NAD(P)-binding Rossmann-fold domains"/>
    <property type="match status" value="1"/>
</dbReference>
<keyword evidence="5" id="KW-1185">Reference proteome</keyword>